<name>A0A5D0R805_9RHOB</name>
<dbReference type="Proteomes" id="UP000322080">
    <property type="component" value="Unassembled WGS sequence"/>
</dbReference>
<dbReference type="InterPro" id="IPR050557">
    <property type="entry name" value="RTX_toxin/Mannuronan_C5-epim"/>
</dbReference>
<dbReference type="PANTHER" id="PTHR38340:SF1">
    <property type="entry name" value="S-LAYER PROTEIN"/>
    <property type="match status" value="1"/>
</dbReference>
<keyword evidence="5" id="KW-1185">Reference proteome</keyword>
<evidence type="ECO:0000313" key="5">
    <source>
        <dbReference type="Proteomes" id="UP000322080"/>
    </source>
</evidence>
<proteinExistence type="predicted"/>
<comment type="caution">
    <text evidence="4">The sequence shown here is derived from an EMBL/GenBank/DDBJ whole genome shotgun (WGS) entry which is preliminary data.</text>
</comment>
<evidence type="ECO:0000256" key="3">
    <source>
        <dbReference type="SAM" id="MobiDB-lite"/>
    </source>
</evidence>
<dbReference type="EMBL" id="VSIY01000015">
    <property type="protein sequence ID" value="TYB77573.1"/>
    <property type="molecule type" value="Genomic_DNA"/>
</dbReference>
<dbReference type="Gene3D" id="2.150.10.10">
    <property type="entry name" value="Serralysin-like metalloprotease, C-terminal"/>
    <property type="match status" value="3"/>
</dbReference>
<evidence type="ECO:0000256" key="2">
    <source>
        <dbReference type="ARBA" id="ARBA00022525"/>
    </source>
</evidence>
<dbReference type="GO" id="GO:0005576">
    <property type="term" value="C:extracellular region"/>
    <property type="evidence" value="ECO:0007669"/>
    <property type="project" value="UniProtKB-SubCell"/>
</dbReference>
<evidence type="ECO:0000313" key="4">
    <source>
        <dbReference type="EMBL" id="TYB77573.1"/>
    </source>
</evidence>
<comment type="subcellular location">
    <subcellularLocation>
        <location evidence="1">Secreted</location>
    </subcellularLocation>
</comment>
<dbReference type="InterPro" id="IPR018511">
    <property type="entry name" value="Hemolysin-typ_Ca-bd_CS"/>
</dbReference>
<feature type="region of interest" description="Disordered" evidence="3">
    <location>
        <begin position="49"/>
        <end position="70"/>
    </location>
</feature>
<keyword evidence="2" id="KW-0964">Secreted</keyword>
<dbReference type="PRINTS" id="PR00313">
    <property type="entry name" value="CABNDNGRPT"/>
</dbReference>
<gene>
    <name evidence="4" type="ORF">FVF75_15005</name>
</gene>
<dbReference type="GO" id="GO:0005509">
    <property type="term" value="F:calcium ion binding"/>
    <property type="evidence" value="ECO:0007669"/>
    <property type="project" value="InterPro"/>
</dbReference>
<dbReference type="InterPro" id="IPR011049">
    <property type="entry name" value="Serralysin-like_metalloprot_C"/>
</dbReference>
<sequence length="347" mass="34735">MLSPIEDPADEFAIEGDGSFLQQMLAGESDSDAGVGFLGTQIHLTDDIHLTGGDDSHAEPDDGQPGNGDGILATWDGTPMLRGDDPVTVIDGGAGDDRIAAGDGAAYVFGGDGDDTLSAGDGVSALFGGAGADTLTGSDTATTAWLDGGDGDDVLLGGAADEVLSGGAHAAGDEGVGDDDFIDGGGGDDLIRGGFGADTLRGGDGDDVIDHLGRAEQDIGWERHDFGWHIDDDSDQLDGGDGDDLLIMDRADTATGGTGNDTFWVYFDGASGSGAAEITDFSVGQDFLRISLNPAINHGDAALVVGPSGDGQDAVVTINGQTVALLRGAPGASAGDVYVEVAENVFG</sequence>
<dbReference type="AlphaFoldDB" id="A0A5D0R805"/>
<feature type="compositionally biased region" description="Basic and acidic residues" evidence="3">
    <location>
        <begin position="49"/>
        <end position="60"/>
    </location>
</feature>
<dbReference type="SUPFAM" id="SSF51120">
    <property type="entry name" value="beta-Roll"/>
    <property type="match status" value="2"/>
</dbReference>
<dbReference type="PANTHER" id="PTHR38340">
    <property type="entry name" value="S-LAYER PROTEIN"/>
    <property type="match status" value="1"/>
</dbReference>
<evidence type="ECO:0008006" key="6">
    <source>
        <dbReference type="Google" id="ProtNLM"/>
    </source>
</evidence>
<dbReference type="PROSITE" id="PS00330">
    <property type="entry name" value="HEMOLYSIN_CALCIUM"/>
    <property type="match status" value="2"/>
</dbReference>
<accession>A0A5D0R805</accession>
<protein>
    <recommendedName>
        <fullName evidence="6">Calcium-binding protein</fullName>
    </recommendedName>
</protein>
<dbReference type="InterPro" id="IPR001343">
    <property type="entry name" value="Hemolysn_Ca-bd"/>
</dbReference>
<reference evidence="4 5" key="1">
    <citation type="submission" date="2019-08" db="EMBL/GenBank/DDBJ databases">
        <title>Identification of a novel species of the genus Boseongicola.</title>
        <authorList>
            <person name="Zhang X.-Q."/>
        </authorList>
    </citation>
    <scope>NUCLEOTIDE SEQUENCE [LARGE SCALE GENOMIC DNA]</scope>
    <source>
        <strain evidence="4 5">HY14</strain>
    </source>
</reference>
<dbReference type="Pfam" id="PF00353">
    <property type="entry name" value="HemolysinCabind"/>
    <property type="match status" value="5"/>
</dbReference>
<evidence type="ECO:0000256" key="1">
    <source>
        <dbReference type="ARBA" id="ARBA00004613"/>
    </source>
</evidence>
<organism evidence="4 5">
    <name type="scientific">Maritimibacter fusiformis</name>
    <dbReference type="NCBI Taxonomy" id="2603819"/>
    <lineage>
        <taxon>Bacteria</taxon>
        <taxon>Pseudomonadati</taxon>
        <taxon>Pseudomonadota</taxon>
        <taxon>Alphaproteobacteria</taxon>
        <taxon>Rhodobacterales</taxon>
        <taxon>Roseobacteraceae</taxon>
        <taxon>Maritimibacter</taxon>
    </lineage>
</organism>